<comment type="caution">
    <text evidence="2">The sequence shown here is derived from an EMBL/GenBank/DDBJ whole genome shotgun (WGS) entry which is preliminary data.</text>
</comment>
<gene>
    <name evidence="2" type="ORF">RchiOBHm_Chr5g0048791</name>
</gene>
<feature type="compositionally biased region" description="Basic and acidic residues" evidence="1">
    <location>
        <begin position="1"/>
        <end position="22"/>
    </location>
</feature>
<reference evidence="2 3" key="1">
    <citation type="journal article" date="2018" name="Nat. Genet.">
        <title>The Rosa genome provides new insights in the design of modern roses.</title>
        <authorList>
            <person name="Bendahmane M."/>
        </authorList>
    </citation>
    <scope>NUCLEOTIDE SEQUENCE [LARGE SCALE GENOMIC DNA]</scope>
    <source>
        <strain evidence="3">cv. Old Blush</strain>
    </source>
</reference>
<proteinExistence type="predicted"/>
<name>A0A2P6QEP5_ROSCH</name>
<accession>A0A2P6QEP5</accession>
<dbReference type="EMBL" id="PDCK01000043">
    <property type="protein sequence ID" value="PRQ32649.1"/>
    <property type="molecule type" value="Genomic_DNA"/>
</dbReference>
<dbReference type="AlphaFoldDB" id="A0A2P6QEP5"/>
<evidence type="ECO:0000313" key="2">
    <source>
        <dbReference type="EMBL" id="PRQ32649.1"/>
    </source>
</evidence>
<keyword evidence="3" id="KW-1185">Reference proteome</keyword>
<evidence type="ECO:0000313" key="3">
    <source>
        <dbReference type="Proteomes" id="UP000238479"/>
    </source>
</evidence>
<evidence type="ECO:0000256" key="1">
    <source>
        <dbReference type="SAM" id="MobiDB-lite"/>
    </source>
</evidence>
<dbReference type="Gramene" id="PRQ32649">
    <property type="protein sequence ID" value="PRQ32649"/>
    <property type="gene ID" value="RchiOBHm_Chr5g0048791"/>
</dbReference>
<organism evidence="2 3">
    <name type="scientific">Rosa chinensis</name>
    <name type="common">China rose</name>
    <dbReference type="NCBI Taxonomy" id="74649"/>
    <lineage>
        <taxon>Eukaryota</taxon>
        <taxon>Viridiplantae</taxon>
        <taxon>Streptophyta</taxon>
        <taxon>Embryophyta</taxon>
        <taxon>Tracheophyta</taxon>
        <taxon>Spermatophyta</taxon>
        <taxon>Magnoliopsida</taxon>
        <taxon>eudicotyledons</taxon>
        <taxon>Gunneridae</taxon>
        <taxon>Pentapetalae</taxon>
        <taxon>rosids</taxon>
        <taxon>fabids</taxon>
        <taxon>Rosales</taxon>
        <taxon>Rosaceae</taxon>
        <taxon>Rosoideae</taxon>
        <taxon>Rosoideae incertae sedis</taxon>
        <taxon>Rosa</taxon>
    </lineage>
</organism>
<sequence>MKEREKRTREEGREREETDRKLLTKTTQSGRERKLHHECCNIEHQI</sequence>
<feature type="region of interest" description="Disordered" evidence="1">
    <location>
        <begin position="1"/>
        <end position="33"/>
    </location>
</feature>
<protein>
    <submittedName>
        <fullName evidence="2">Uncharacterized protein</fullName>
    </submittedName>
</protein>
<dbReference type="Proteomes" id="UP000238479">
    <property type="component" value="Chromosome 5"/>
</dbReference>